<comment type="caution">
    <text evidence="2">The sequence shown here is derived from an EMBL/GenBank/DDBJ whole genome shotgun (WGS) entry which is preliminary data.</text>
</comment>
<feature type="domain" description="Aminotransferase-like plant mobile" evidence="1">
    <location>
        <begin position="79"/>
        <end position="110"/>
    </location>
</feature>
<gene>
    <name evidence="2" type="ORF">QVD17_08907</name>
</gene>
<dbReference type="Proteomes" id="UP001229421">
    <property type="component" value="Unassembled WGS sequence"/>
</dbReference>
<dbReference type="PANTHER" id="PTHR46033:SF8">
    <property type="entry name" value="PROTEIN MAINTENANCE OF MERISTEMS-LIKE"/>
    <property type="match status" value="1"/>
</dbReference>
<evidence type="ECO:0000259" key="1">
    <source>
        <dbReference type="Pfam" id="PF10536"/>
    </source>
</evidence>
<evidence type="ECO:0000313" key="2">
    <source>
        <dbReference type="EMBL" id="KAK1432028.1"/>
    </source>
</evidence>
<dbReference type="AlphaFoldDB" id="A0AAD8KZY5"/>
<dbReference type="Pfam" id="PF10536">
    <property type="entry name" value="PMD"/>
    <property type="match status" value="1"/>
</dbReference>
<organism evidence="2 3">
    <name type="scientific">Tagetes erecta</name>
    <name type="common">African marigold</name>
    <dbReference type="NCBI Taxonomy" id="13708"/>
    <lineage>
        <taxon>Eukaryota</taxon>
        <taxon>Viridiplantae</taxon>
        <taxon>Streptophyta</taxon>
        <taxon>Embryophyta</taxon>
        <taxon>Tracheophyta</taxon>
        <taxon>Spermatophyta</taxon>
        <taxon>Magnoliopsida</taxon>
        <taxon>eudicotyledons</taxon>
        <taxon>Gunneridae</taxon>
        <taxon>Pentapetalae</taxon>
        <taxon>asterids</taxon>
        <taxon>campanulids</taxon>
        <taxon>Asterales</taxon>
        <taxon>Asteraceae</taxon>
        <taxon>Asteroideae</taxon>
        <taxon>Heliantheae alliance</taxon>
        <taxon>Tageteae</taxon>
        <taxon>Tagetes</taxon>
    </lineage>
</organism>
<accession>A0AAD8KZY5</accession>
<dbReference type="GO" id="GO:0010073">
    <property type="term" value="P:meristem maintenance"/>
    <property type="evidence" value="ECO:0007669"/>
    <property type="project" value="InterPro"/>
</dbReference>
<proteinExistence type="predicted"/>
<sequence>MNMNLHVFPGPIDHNVLYLEEEHRVRKLWTEPEWGLTCDIDVKHGEGSFWDSVYKGNLYISEGVMGKLEVAGFKGVFSWGYRKVDRALIQALIERWRPETNTFHLPIGERIIERNQPRTIAVGGPMSLLQLWAWTRILPLAPRIT</sequence>
<keyword evidence="3" id="KW-1185">Reference proteome</keyword>
<protein>
    <recommendedName>
        <fullName evidence="1">Aminotransferase-like plant mobile domain-containing protein</fullName>
    </recommendedName>
</protein>
<reference evidence="2" key="1">
    <citation type="journal article" date="2023" name="bioRxiv">
        <title>Improved chromosome-level genome assembly for marigold (Tagetes erecta).</title>
        <authorList>
            <person name="Jiang F."/>
            <person name="Yuan L."/>
            <person name="Wang S."/>
            <person name="Wang H."/>
            <person name="Xu D."/>
            <person name="Wang A."/>
            <person name="Fan W."/>
        </authorList>
    </citation>
    <scope>NUCLEOTIDE SEQUENCE</scope>
    <source>
        <strain evidence="2">WSJ</strain>
        <tissue evidence="2">Leaf</tissue>
    </source>
</reference>
<evidence type="ECO:0000313" key="3">
    <source>
        <dbReference type="Proteomes" id="UP001229421"/>
    </source>
</evidence>
<dbReference type="InterPro" id="IPR019557">
    <property type="entry name" value="AminoTfrase-like_pln_mobile"/>
</dbReference>
<dbReference type="PANTHER" id="PTHR46033">
    <property type="entry name" value="PROTEIN MAIN-LIKE 2"/>
    <property type="match status" value="1"/>
</dbReference>
<dbReference type="InterPro" id="IPR044824">
    <property type="entry name" value="MAIN-like"/>
</dbReference>
<name>A0AAD8KZY5_TARER</name>
<dbReference type="EMBL" id="JAUHHV010000002">
    <property type="protein sequence ID" value="KAK1432028.1"/>
    <property type="molecule type" value="Genomic_DNA"/>
</dbReference>